<organism evidence="2 3">
    <name type="scientific">Anaerosphaera aminiphila DSM 21120</name>
    <dbReference type="NCBI Taxonomy" id="1120995"/>
    <lineage>
        <taxon>Bacteria</taxon>
        <taxon>Bacillati</taxon>
        <taxon>Bacillota</taxon>
        <taxon>Tissierellia</taxon>
        <taxon>Tissierellales</taxon>
        <taxon>Peptoniphilaceae</taxon>
        <taxon>Anaerosphaera</taxon>
    </lineage>
</organism>
<dbReference type="Pfam" id="PF13346">
    <property type="entry name" value="ABC2_membrane_5"/>
    <property type="match status" value="1"/>
</dbReference>
<feature type="transmembrane region" description="Helical" evidence="1">
    <location>
        <begin position="52"/>
        <end position="71"/>
    </location>
</feature>
<keyword evidence="1" id="KW-1133">Transmembrane helix</keyword>
<keyword evidence="3" id="KW-1185">Reference proteome</keyword>
<keyword evidence="1" id="KW-0812">Transmembrane</keyword>
<reference evidence="2 3" key="1">
    <citation type="submission" date="2016-11" db="EMBL/GenBank/DDBJ databases">
        <authorList>
            <person name="Jaros S."/>
            <person name="Januszkiewicz K."/>
            <person name="Wedrychowicz H."/>
        </authorList>
    </citation>
    <scope>NUCLEOTIDE SEQUENCE [LARGE SCALE GENOMIC DNA]</scope>
    <source>
        <strain evidence="2 3">DSM 21120</strain>
    </source>
</reference>
<dbReference type="STRING" id="1120995.SAMN02745245_01848"/>
<protein>
    <submittedName>
        <fullName evidence="2">ABC-2 family transporter protein</fullName>
    </submittedName>
</protein>
<dbReference type="EMBL" id="FQXI01000019">
    <property type="protein sequence ID" value="SHH65305.1"/>
    <property type="molecule type" value="Genomic_DNA"/>
</dbReference>
<keyword evidence="1" id="KW-0472">Membrane</keyword>
<dbReference type="Proteomes" id="UP000184032">
    <property type="component" value="Unassembled WGS sequence"/>
</dbReference>
<sequence>MIKSLLYKDIRVYINGMKNSYKKMKTYNIFINVFYLFLMLTGILIGKLNGNLSIFIIVLNLFMFSILTATFNMDQELNAERYLATTPISSLKVVSSKFILLLLISIFNLTVDTIVFFILKSGEGYAFFDYVISVLLLQMIVTLIYSIEIPLIYKFGVQRYLLPFLLSGIGLIIIIALIIFAVLKLFPKLIKIDTLVFAGTGKFIGYILLLTAILSFLIILLGIYILSVRILKNKEY</sequence>
<evidence type="ECO:0000256" key="1">
    <source>
        <dbReference type="SAM" id="Phobius"/>
    </source>
</evidence>
<evidence type="ECO:0000313" key="3">
    <source>
        <dbReference type="Proteomes" id="UP000184032"/>
    </source>
</evidence>
<feature type="transmembrane region" description="Helical" evidence="1">
    <location>
        <begin position="27"/>
        <end position="46"/>
    </location>
</feature>
<gene>
    <name evidence="2" type="ORF">SAMN02745245_01848</name>
</gene>
<evidence type="ECO:0000313" key="2">
    <source>
        <dbReference type="EMBL" id="SHH65305.1"/>
    </source>
</evidence>
<dbReference type="OrthoDB" id="9915547at2"/>
<feature type="transmembrane region" description="Helical" evidence="1">
    <location>
        <begin position="203"/>
        <end position="226"/>
    </location>
</feature>
<accession>A0A1M5UQM9</accession>
<dbReference type="RefSeq" id="WP_073185604.1">
    <property type="nucleotide sequence ID" value="NZ_FQXI01000019.1"/>
</dbReference>
<feature type="transmembrane region" description="Helical" evidence="1">
    <location>
        <begin position="98"/>
        <end position="119"/>
    </location>
</feature>
<dbReference type="AlphaFoldDB" id="A0A1M5UQM9"/>
<dbReference type="InterPro" id="IPR025699">
    <property type="entry name" value="ABC2_memb-like"/>
</dbReference>
<proteinExistence type="predicted"/>
<name>A0A1M5UQM9_9FIRM</name>
<feature type="transmembrane region" description="Helical" evidence="1">
    <location>
        <begin position="160"/>
        <end position="183"/>
    </location>
</feature>
<feature type="transmembrane region" description="Helical" evidence="1">
    <location>
        <begin position="125"/>
        <end position="148"/>
    </location>
</feature>